<dbReference type="PANTHER" id="PTHR43823">
    <property type="entry name" value="SPORULATION PROTEIN YKVU"/>
    <property type="match status" value="1"/>
</dbReference>
<evidence type="ECO:0000256" key="9">
    <source>
        <dbReference type="ARBA" id="ARBA00023251"/>
    </source>
</evidence>
<keyword evidence="4" id="KW-0813">Transport</keyword>
<dbReference type="Proteomes" id="UP001144471">
    <property type="component" value="Unassembled WGS sequence"/>
</dbReference>
<dbReference type="GO" id="GO:0005886">
    <property type="term" value="C:plasma membrane"/>
    <property type="evidence" value="ECO:0007669"/>
    <property type="project" value="UniProtKB-SubCell"/>
</dbReference>
<feature type="transmembrane region" description="Helical" evidence="10">
    <location>
        <begin position="394"/>
        <end position="412"/>
    </location>
</feature>
<accession>A0A9W6GN70</accession>
<keyword evidence="9" id="KW-0046">Antibiotic resistance</keyword>
<feature type="transmembrane region" description="Helical" evidence="10">
    <location>
        <begin position="362"/>
        <end position="382"/>
    </location>
</feature>
<name>A0A9W6GN70_9FUSO</name>
<dbReference type="PIRSF" id="PIRSF006603">
    <property type="entry name" value="DinF"/>
    <property type="match status" value="1"/>
</dbReference>
<comment type="subcellular location">
    <subcellularLocation>
        <location evidence="1">Cell membrane</location>
        <topology evidence="1">Multi-pass membrane protein</topology>
    </subcellularLocation>
</comment>
<dbReference type="EMBL" id="BSDY01000018">
    <property type="protein sequence ID" value="GLI57442.1"/>
    <property type="molecule type" value="Genomic_DNA"/>
</dbReference>
<evidence type="ECO:0000313" key="12">
    <source>
        <dbReference type="Proteomes" id="UP001144471"/>
    </source>
</evidence>
<keyword evidence="5" id="KW-1003">Cell membrane</keyword>
<evidence type="ECO:0000256" key="2">
    <source>
        <dbReference type="ARBA" id="ARBA00008417"/>
    </source>
</evidence>
<feature type="transmembrane region" description="Helical" evidence="10">
    <location>
        <begin position="135"/>
        <end position="156"/>
    </location>
</feature>
<evidence type="ECO:0000256" key="10">
    <source>
        <dbReference type="SAM" id="Phobius"/>
    </source>
</evidence>
<evidence type="ECO:0000256" key="3">
    <source>
        <dbReference type="ARBA" id="ARBA00022106"/>
    </source>
</evidence>
<feature type="transmembrane region" description="Helical" evidence="10">
    <location>
        <begin position="271"/>
        <end position="293"/>
    </location>
</feature>
<evidence type="ECO:0000256" key="1">
    <source>
        <dbReference type="ARBA" id="ARBA00004651"/>
    </source>
</evidence>
<dbReference type="InterPro" id="IPR045070">
    <property type="entry name" value="MATE_MepA-like"/>
</dbReference>
<organism evidence="11 12">
    <name type="scientific">Propionigenium maris DSM 9537</name>
    <dbReference type="NCBI Taxonomy" id="1123000"/>
    <lineage>
        <taxon>Bacteria</taxon>
        <taxon>Fusobacteriati</taxon>
        <taxon>Fusobacteriota</taxon>
        <taxon>Fusobacteriia</taxon>
        <taxon>Fusobacteriales</taxon>
        <taxon>Fusobacteriaceae</taxon>
        <taxon>Propionigenium</taxon>
    </lineage>
</organism>
<dbReference type="NCBIfam" id="TIGR00797">
    <property type="entry name" value="matE"/>
    <property type="match status" value="1"/>
</dbReference>
<sequence length="454" mass="49939">MKNERLKEEKISKLLWEYSIPAVMGTLVYILYNIVDRIFISFGVGRLAIAGLSITLPMFAFILAVGLFVGVGGGALISINLGAGKPQEAERILGNAVALFLGVGTIMAAGGMFFLDDILRMFGATPQNLPYAYDYMTVILYALPFQLCFIGLNHIIRGEGNPKTAMKMSIIGCGLNIILDPLFIFTMDMGITGAALATVLSNVVVAGMQLYHFIGGRNRRIDLKLKNIPLEREIVKGIANIGIAPFIMQMSNSVVVIFINKNLNTYGGDIAIAAYGIINSINVLFYMPIVGMYQGSQPILGFNYGAKVYHRVREAYKLTLKVAFGISLTAFILAMFVPEILIAPFINDDAELFQLTARSLRIVFSMVFCVGFHLIGGSYFQAVGRAKVTTFLNVVRQLILMIPLIYILPKYFGVDGVWMAVPVTDLILSIITLFFVVREFKRLKEISVVSEVGI</sequence>
<keyword evidence="7 10" id="KW-1133">Transmembrane helix</keyword>
<feature type="transmembrane region" description="Helical" evidence="10">
    <location>
        <begin position="168"/>
        <end position="187"/>
    </location>
</feature>
<feature type="transmembrane region" description="Helical" evidence="10">
    <location>
        <begin position="92"/>
        <end position="115"/>
    </location>
</feature>
<feature type="transmembrane region" description="Helical" evidence="10">
    <location>
        <begin position="15"/>
        <end position="35"/>
    </location>
</feature>
<reference evidence="11" key="1">
    <citation type="submission" date="2022-12" db="EMBL/GenBank/DDBJ databases">
        <title>Reference genome sequencing for broad-spectrum identification of bacterial and archaeal isolates by mass spectrometry.</title>
        <authorList>
            <person name="Sekiguchi Y."/>
            <person name="Tourlousse D.M."/>
        </authorList>
    </citation>
    <scope>NUCLEOTIDE SEQUENCE</scope>
    <source>
        <strain evidence="11">10succ1</strain>
    </source>
</reference>
<evidence type="ECO:0000256" key="8">
    <source>
        <dbReference type="ARBA" id="ARBA00023136"/>
    </source>
</evidence>
<proteinExistence type="inferred from homology"/>
<dbReference type="AlphaFoldDB" id="A0A9W6GN70"/>
<feature type="transmembrane region" description="Helical" evidence="10">
    <location>
        <begin position="47"/>
        <end position="80"/>
    </location>
</feature>
<protein>
    <recommendedName>
        <fullName evidence="3">Multidrug export protein MepA</fullName>
    </recommendedName>
</protein>
<evidence type="ECO:0000256" key="7">
    <source>
        <dbReference type="ARBA" id="ARBA00022989"/>
    </source>
</evidence>
<evidence type="ECO:0000256" key="5">
    <source>
        <dbReference type="ARBA" id="ARBA00022475"/>
    </source>
</evidence>
<feature type="transmembrane region" description="Helical" evidence="10">
    <location>
        <begin position="234"/>
        <end position="259"/>
    </location>
</feature>
<gene>
    <name evidence="11" type="ORF">PM10SUCC1_29560</name>
</gene>
<dbReference type="InterPro" id="IPR002528">
    <property type="entry name" value="MATE_fam"/>
</dbReference>
<dbReference type="Pfam" id="PF01554">
    <property type="entry name" value="MatE"/>
    <property type="match status" value="2"/>
</dbReference>
<feature type="transmembrane region" description="Helical" evidence="10">
    <location>
        <begin position="318"/>
        <end position="342"/>
    </location>
</feature>
<dbReference type="InterPro" id="IPR051327">
    <property type="entry name" value="MATE_MepA_subfamily"/>
</dbReference>
<dbReference type="CDD" id="cd13143">
    <property type="entry name" value="MATE_MepA_like"/>
    <property type="match status" value="1"/>
</dbReference>
<keyword evidence="6 10" id="KW-0812">Transmembrane</keyword>
<evidence type="ECO:0000256" key="4">
    <source>
        <dbReference type="ARBA" id="ARBA00022448"/>
    </source>
</evidence>
<dbReference type="GO" id="GO:0015297">
    <property type="term" value="F:antiporter activity"/>
    <property type="evidence" value="ECO:0007669"/>
    <property type="project" value="InterPro"/>
</dbReference>
<comment type="similarity">
    <text evidence="2">Belongs to the multi antimicrobial extrusion (MATE) (TC 2.A.66.1) family. MepA subfamily.</text>
</comment>
<dbReference type="GO" id="GO:0046677">
    <property type="term" value="P:response to antibiotic"/>
    <property type="evidence" value="ECO:0007669"/>
    <property type="project" value="UniProtKB-KW"/>
</dbReference>
<feature type="transmembrane region" description="Helical" evidence="10">
    <location>
        <begin position="193"/>
        <end position="214"/>
    </location>
</feature>
<evidence type="ECO:0000256" key="6">
    <source>
        <dbReference type="ARBA" id="ARBA00022692"/>
    </source>
</evidence>
<dbReference type="InterPro" id="IPR048279">
    <property type="entry name" value="MdtK-like"/>
</dbReference>
<dbReference type="RefSeq" id="WP_281837065.1">
    <property type="nucleotide sequence ID" value="NZ_BSDY01000018.1"/>
</dbReference>
<comment type="caution">
    <text evidence="11">The sequence shown here is derived from an EMBL/GenBank/DDBJ whole genome shotgun (WGS) entry which is preliminary data.</text>
</comment>
<keyword evidence="12" id="KW-1185">Reference proteome</keyword>
<dbReference type="GO" id="GO:0042910">
    <property type="term" value="F:xenobiotic transmembrane transporter activity"/>
    <property type="evidence" value="ECO:0007669"/>
    <property type="project" value="InterPro"/>
</dbReference>
<feature type="transmembrane region" description="Helical" evidence="10">
    <location>
        <begin position="418"/>
        <end position="437"/>
    </location>
</feature>
<keyword evidence="8 10" id="KW-0472">Membrane</keyword>
<dbReference type="PANTHER" id="PTHR43823:SF3">
    <property type="entry name" value="MULTIDRUG EXPORT PROTEIN MEPA"/>
    <property type="match status" value="1"/>
</dbReference>
<evidence type="ECO:0000313" key="11">
    <source>
        <dbReference type="EMBL" id="GLI57442.1"/>
    </source>
</evidence>